<evidence type="ECO:0000256" key="5">
    <source>
        <dbReference type="ARBA" id="ARBA00022723"/>
    </source>
</evidence>
<dbReference type="InParanoid" id="A0A6J2XV91"/>
<evidence type="ECO:0000313" key="15">
    <source>
        <dbReference type="Proteomes" id="UP000504635"/>
    </source>
</evidence>
<dbReference type="Gene3D" id="2.170.150.20">
    <property type="entry name" value="Peptide methionine sulfoxide reductase"/>
    <property type="match status" value="1"/>
</dbReference>
<keyword evidence="7" id="KW-0862">Zinc</keyword>
<dbReference type="InterPro" id="IPR046336">
    <property type="entry name" value="Lon_prtase_N_sf"/>
</dbReference>
<dbReference type="InterPro" id="IPR004910">
    <property type="entry name" value="Yippee/Mis18/Cereblon"/>
</dbReference>
<evidence type="ECO:0000256" key="6">
    <source>
        <dbReference type="ARBA" id="ARBA00022786"/>
    </source>
</evidence>
<proteinExistence type="inferred from homology"/>
<comment type="subunit">
    <text evidence="12">Likely a component of a DCX (DDB1-CUL4-X-box) protein ligase complex. May interact with pic/DDB1.</text>
</comment>
<dbReference type="Proteomes" id="UP000504635">
    <property type="component" value="Unplaced"/>
</dbReference>
<dbReference type="GO" id="GO:0005634">
    <property type="term" value="C:nucleus"/>
    <property type="evidence" value="ECO:0007669"/>
    <property type="project" value="UniProtKB-SubCell"/>
</dbReference>
<gene>
    <name evidence="16" type="primary">LOC115881240</name>
</gene>
<evidence type="ECO:0000256" key="4">
    <source>
        <dbReference type="ARBA" id="ARBA00014394"/>
    </source>
</evidence>
<dbReference type="FunCoup" id="A0A6J2XV91">
    <property type="interactions" value="1430"/>
</dbReference>
<dbReference type="Pfam" id="PF03226">
    <property type="entry name" value="Yippee-Mis18"/>
    <property type="match status" value="1"/>
</dbReference>
<keyword evidence="6" id="KW-0833">Ubl conjugation pathway</keyword>
<comment type="similarity">
    <text evidence="3">Belongs to the CRBN family.</text>
</comment>
<dbReference type="GO" id="GO:0046872">
    <property type="term" value="F:metal ion binding"/>
    <property type="evidence" value="ECO:0007669"/>
    <property type="project" value="UniProtKB-KW"/>
</dbReference>
<evidence type="ECO:0000256" key="12">
    <source>
        <dbReference type="ARBA" id="ARBA00046796"/>
    </source>
</evidence>
<evidence type="ECO:0000256" key="9">
    <source>
        <dbReference type="ARBA" id="ARBA00023242"/>
    </source>
</evidence>
<comment type="subcellular location">
    <subcellularLocation>
        <location evidence="1">Nucleus</location>
    </subcellularLocation>
</comment>
<dbReference type="InterPro" id="IPR034750">
    <property type="entry name" value="CULT"/>
</dbReference>
<evidence type="ECO:0000256" key="7">
    <source>
        <dbReference type="ARBA" id="ARBA00022833"/>
    </source>
</evidence>
<keyword evidence="8" id="KW-0832">Ubl conjugation</keyword>
<dbReference type="InterPro" id="IPR015947">
    <property type="entry name" value="PUA-like_sf"/>
</dbReference>
<comment type="function">
    <text evidence="11">Substrate recognition component of a DCX (DDB1-CUL4-X-box) E3 protein ligase complex that mediates the ubiquitination and subsequent proteasomal degradation of target proteins. Has an essential role in mediating growth by negatively regulating insulin signaling. It also has a role in maintaining presynaptic function in the neuromuscular junction synapses of third-instar larvae.</text>
</comment>
<dbReference type="GO" id="GO:0016567">
    <property type="term" value="P:protein ubiquitination"/>
    <property type="evidence" value="ECO:0007669"/>
    <property type="project" value="UniProtKB-UniPathway"/>
</dbReference>
<protein>
    <recommendedName>
        <fullName evidence="4">Protein cereblon</fullName>
    </recommendedName>
    <alternativeName>
        <fullName evidence="10">Protein ohgata</fullName>
    </alternativeName>
</protein>
<keyword evidence="15" id="KW-1185">Reference proteome</keyword>
<dbReference type="KEGG" id="soy:115881240"/>
<dbReference type="SMART" id="SM00464">
    <property type="entry name" value="LON"/>
    <property type="match status" value="1"/>
</dbReference>
<keyword evidence="9" id="KW-0539">Nucleus</keyword>
<reference evidence="16" key="1">
    <citation type="submission" date="2025-08" db="UniProtKB">
        <authorList>
            <consortium name="RefSeq"/>
        </authorList>
    </citation>
    <scope>IDENTIFICATION</scope>
    <source>
        <tissue evidence="16">Gonads</tissue>
    </source>
</reference>
<feature type="region of interest" description="Disordered" evidence="13">
    <location>
        <begin position="1"/>
        <end position="41"/>
    </location>
</feature>
<dbReference type="OrthoDB" id="267517at2759"/>
<dbReference type="Pfam" id="PF02190">
    <property type="entry name" value="LON_substr_bdg"/>
    <property type="match status" value="1"/>
</dbReference>
<dbReference type="InterPro" id="IPR003111">
    <property type="entry name" value="Lon_prtase_N"/>
</dbReference>
<dbReference type="UniPathway" id="UPA00143"/>
<dbReference type="CTD" id="41230"/>
<sequence>MADPENQDNDQDDQNFPMEIENGHITDSNSGPEDESSDDENIQLANSDTGEYDRDIPTTHGYLGKLNPLSGYTIFEDGDQLHILAIYTDTLVFPGFTLPLVLYNYDENRVMQNFIKENNRVFVLLCANSAYSGIYEYGVTMEIYETKQKRGLLHIKARGRQRCRRLPGSPLENVASRIRLVTVRIVAEPAITSPLQDTQLLALKNKRKWAIKNYSELSRCKVYRRYHTAQYPFPFWIYDMNEVSYYIKVLLDALSSYGREYIPTDPEKLSYWFAQNYQLSHEERLQLLSLKTTLERLKLECIFLKLGRLICCENCEVLITDPAQVFVMSKDGIQSNYVNPGGHVYETVTVLSATNFQLVGNPSKQFSWFPGYAWTVMQCTFCNKHLGWKFTSNNLNPKEFFGLAKSGFKILCQTPTIQEDLTASQEQ</sequence>
<evidence type="ECO:0000256" key="13">
    <source>
        <dbReference type="SAM" id="MobiDB-lite"/>
    </source>
</evidence>
<evidence type="ECO:0000256" key="1">
    <source>
        <dbReference type="ARBA" id="ARBA00004123"/>
    </source>
</evidence>
<evidence type="ECO:0000313" key="16">
    <source>
        <dbReference type="RefSeq" id="XP_030754519.1"/>
    </source>
</evidence>
<dbReference type="FunFam" id="2.170.150.20:FF:000007">
    <property type="entry name" value="Protein cereblon"/>
    <property type="match status" value="1"/>
</dbReference>
<evidence type="ECO:0000259" key="14">
    <source>
        <dbReference type="PROSITE" id="PS51788"/>
    </source>
</evidence>
<dbReference type="PROSITE" id="PS51788">
    <property type="entry name" value="CULT"/>
    <property type="match status" value="1"/>
</dbReference>
<evidence type="ECO:0000256" key="11">
    <source>
        <dbReference type="ARBA" id="ARBA00046075"/>
    </source>
</evidence>
<evidence type="ECO:0000256" key="10">
    <source>
        <dbReference type="ARBA" id="ARBA00030079"/>
    </source>
</evidence>
<accession>A0A6J2XV91</accession>
<evidence type="ECO:0000256" key="8">
    <source>
        <dbReference type="ARBA" id="ARBA00022843"/>
    </source>
</evidence>
<dbReference type="Gene3D" id="2.30.130.40">
    <property type="entry name" value="LON domain-like"/>
    <property type="match status" value="1"/>
</dbReference>
<name>A0A6J2XV91_SITOR</name>
<feature type="domain" description="CULT" evidence="14">
    <location>
        <begin position="307"/>
        <end position="412"/>
    </location>
</feature>
<dbReference type="Gene3D" id="1.20.58.1480">
    <property type="match status" value="1"/>
</dbReference>
<evidence type="ECO:0000256" key="2">
    <source>
        <dbReference type="ARBA" id="ARBA00004906"/>
    </source>
</evidence>
<dbReference type="GeneID" id="115881240"/>
<keyword evidence="5" id="KW-0479">Metal-binding</keyword>
<dbReference type="CDD" id="cd15777">
    <property type="entry name" value="CRBN_C_like"/>
    <property type="match status" value="1"/>
</dbReference>
<feature type="compositionally biased region" description="Acidic residues" evidence="13">
    <location>
        <begin position="1"/>
        <end position="13"/>
    </location>
</feature>
<comment type="pathway">
    <text evidence="2">Protein modification; protein ubiquitination.</text>
</comment>
<feature type="compositionally biased region" description="Acidic residues" evidence="13">
    <location>
        <begin position="32"/>
        <end position="41"/>
    </location>
</feature>
<dbReference type="AlphaFoldDB" id="A0A6J2XV91"/>
<dbReference type="SUPFAM" id="SSF88697">
    <property type="entry name" value="PUA domain-like"/>
    <property type="match status" value="1"/>
</dbReference>
<organism evidence="15 16">
    <name type="scientific">Sitophilus oryzae</name>
    <name type="common">Rice weevil</name>
    <name type="synonym">Curculio oryzae</name>
    <dbReference type="NCBI Taxonomy" id="7048"/>
    <lineage>
        <taxon>Eukaryota</taxon>
        <taxon>Metazoa</taxon>
        <taxon>Ecdysozoa</taxon>
        <taxon>Arthropoda</taxon>
        <taxon>Hexapoda</taxon>
        <taxon>Insecta</taxon>
        <taxon>Pterygota</taxon>
        <taxon>Neoptera</taxon>
        <taxon>Endopterygota</taxon>
        <taxon>Coleoptera</taxon>
        <taxon>Polyphaga</taxon>
        <taxon>Cucujiformia</taxon>
        <taxon>Curculionidae</taxon>
        <taxon>Dryophthorinae</taxon>
        <taxon>Sitophilus</taxon>
    </lineage>
</organism>
<evidence type="ECO:0000256" key="3">
    <source>
        <dbReference type="ARBA" id="ARBA00005293"/>
    </source>
</evidence>
<dbReference type="RefSeq" id="XP_030754519.1">
    <property type="nucleotide sequence ID" value="XM_030898659.1"/>
</dbReference>